<dbReference type="GO" id="GO:0043916">
    <property type="term" value="F:DNA-7-methylguanine glycosylase activity"/>
    <property type="evidence" value="ECO:0007669"/>
    <property type="project" value="TreeGrafter"/>
</dbReference>
<evidence type="ECO:0000256" key="1">
    <source>
        <dbReference type="ARBA" id="ARBA00000086"/>
    </source>
</evidence>
<name>A0A1I3I7V8_9PLAN</name>
<dbReference type="STRING" id="1576369.SAMN05421753_1095"/>
<dbReference type="InterPro" id="IPR003265">
    <property type="entry name" value="HhH-GPD_domain"/>
</dbReference>
<dbReference type="PANTHER" id="PTHR43003">
    <property type="entry name" value="DNA-3-METHYLADENINE GLYCOSYLASE"/>
    <property type="match status" value="1"/>
</dbReference>
<dbReference type="GO" id="GO:0005737">
    <property type="term" value="C:cytoplasm"/>
    <property type="evidence" value="ECO:0007669"/>
    <property type="project" value="TreeGrafter"/>
</dbReference>
<keyword evidence="4" id="KW-0227">DNA damage</keyword>
<dbReference type="GO" id="GO:0006307">
    <property type="term" value="P:DNA alkylation repair"/>
    <property type="evidence" value="ECO:0007669"/>
    <property type="project" value="TreeGrafter"/>
</dbReference>
<proteinExistence type="inferred from homology"/>
<evidence type="ECO:0000256" key="5">
    <source>
        <dbReference type="ARBA" id="ARBA00023204"/>
    </source>
</evidence>
<dbReference type="OrthoDB" id="9785929at2"/>
<sequence>MSLDPQTVARALRHLRKNDPVLRNVIAAVGPFGLKRQTNRYESLLRAIVSQQISGAAAKSIWAKLELAAGRQKLTATAIHAVSDEALRAAGLSPQKLRYVRDLTERVHAGGLPLHSLHRKSDDDVILALTEVKGIGVWTAQMFLMFSLGRPDVLPHGDLGIQSAIRRLYGLDALPDLETCQQVAAPWRPYATYACWYLWRSGDLKQIEQITSSKSTR</sequence>
<dbReference type="Gene3D" id="1.10.1670.40">
    <property type="match status" value="1"/>
</dbReference>
<keyword evidence="8" id="KW-1185">Reference proteome</keyword>
<dbReference type="GO" id="GO:0006285">
    <property type="term" value="P:base-excision repair, AP site formation"/>
    <property type="evidence" value="ECO:0007669"/>
    <property type="project" value="TreeGrafter"/>
</dbReference>
<dbReference type="SUPFAM" id="SSF48150">
    <property type="entry name" value="DNA-glycosylase"/>
    <property type="match status" value="1"/>
</dbReference>
<accession>A0A1I3I7V8</accession>
<organism evidence="7 8">
    <name type="scientific">Planctomicrobium piriforme</name>
    <dbReference type="NCBI Taxonomy" id="1576369"/>
    <lineage>
        <taxon>Bacteria</taxon>
        <taxon>Pseudomonadati</taxon>
        <taxon>Planctomycetota</taxon>
        <taxon>Planctomycetia</taxon>
        <taxon>Planctomycetales</taxon>
        <taxon>Planctomycetaceae</taxon>
        <taxon>Planctomicrobium</taxon>
    </lineage>
</organism>
<feature type="domain" description="HhH-GPD" evidence="6">
    <location>
        <begin position="49"/>
        <end position="203"/>
    </location>
</feature>
<dbReference type="PANTHER" id="PTHR43003:SF5">
    <property type="entry name" value="DNA-3-METHYLADENINE GLYCOSYLASE"/>
    <property type="match status" value="1"/>
</dbReference>
<dbReference type="Proteomes" id="UP000199518">
    <property type="component" value="Unassembled WGS sequence"/>
</dbReference>
<protein>
    <recommendedName>
        <fullName evidence="3">DNA-3-methyladenine glycosylase II</fullName>
        <ecNumber evidence="3">3.2.2.21</ecNumber>
    </recommendedName>
</protein>
<evidence type="ECO:0000313" key="7">
    <source>
        <dbReference type="EMBL" id="SFI43947.1"/>
    </source>
</evidence>
<dbReference type="EMBL" id="FOQD01000009">
    <property type="protein sequence ID" value="SFI43947.1"/>
    <property type="molecule type" value="Genomic_DNA"/>
</dbReference>
<dbReference type="InterPro" id="IPR011257">
    <property type="entry name" value="DNA_glycosylase"/>
</dbReference>
<comment type="catalytic activity">
    <reaction evidence="1">
        <text>Hydrolysis of alkylated DNA, releasing 3-methyladenine, 3-methylguanine, 7-methylguanine and 7-methyladenine.</text>
        <dbReference type="EC" id="3.2.2.21"/>
    </reaction>
</comment>
<evidence type="ECO:0000256" key="4">
    <source>
        <dbReference type="ARBA" id="ARBA00022763"/>
    </source>
</evidence>
<dbReference type="GO" id="GO:0032993">
    <property type="term" value="C:protein-DNA complex"/>
    <property type="evidence" value="ECO:0007669"/>
    <property type="project" value="TreeGrafter"/>
</dbReference>
<dbReference type="FunFam" id="1.10.340.30:FF:000004">
    <property type="entry name" value="DNA-3-methyladenine glycosylase II"/>
    <property type="match status" value="1"/>
</dbReference>
<evidence type="ECO:0000256" key="3">
    <source>
        <dbReference type="ARBA" id="ARBA00012000"/>
    </source>
</evidence>
<dbReference type="GO" id="GO:0008725">
    <property type="term" value="F:DNA-3-methyladenine glycosylase activity"/>
    <property type="evidence" value="ECO:0007669"/>
    <property type="project" value="TreeGrafter"/>
</dbReference>
<dbReference type="SMART" id="SM00478">
    <property type="entry name" value="ENDO3c"/>
    <property type="match status" value="1"/>
</dbReference>
<keyword evidence="5" id="KW-0234">DNA repair</keyword>
<dbReference type="InterPro" id="IPR051912">
    <property type="entry name" value="Alkylbase_DNA_Glycosylase/TA"/>
</dbReference>
<comment type="similarity">
    <text evidence="2">Belongs to the alkylbase DNA glycosidase AlkA family.</text>
</comment>
<dbReference type="RefSeq" id="WP_092050649.1">
    <property type="nucleotide sequence ID" value="NZ_FOQD01000009.1"/>
</dbReference>
<dbReference type="Gene3D" id="1.10.340.30">
    <property type="entry name" value="Hypothetical protein, domain 2"/>
    <property type="match status" value="1"/>
</dbReference>
<dbReference type="CDD" id="cd00056">
    <property type="entry name" value="ENDO3c"/>
    <property type="match status" value="1"/>
</dbReference>
<dbReference type="EC" id="3.2.2.21" evidence="3"/>
<gene>
    <name evidence="7" type="ORF">SAMN05421753_1095</name>
</gene>
<dbReference type="AlphaFoldDB" id="A0A1I3I7V8"/>
<evidence type="ECO:0000259" key="6">
    <source>
        <dbReference type="SMART" id="SM00478"/>
    </source>
</evidence>
<evidence type="ECO:0000313" key="8">
    <source>
        <dbReference type="Proteomes" id="UP000199518"/>
    </source>
</evidence>
<reference evidence="8" key="1">
    <citation type="submission" date="2016-10" db="EMBL/GenBank/DDBJ databases">
        <authorList>
            <person name="Varghese N."/>
            <person name="Submissions S."/>
        </authorList>
    </citation>
    <scope>NUCLEOTIDE SEQUENCE [LARGE SCALE GENOMIC DNA]</scope>
    <source>
        <strain evidence="8">DSM 26348</strain>
    </source>
</reference>
<dbReference type="Pfam" id="PF00730">
    <property type="entry name" value="HhH-GPD"/>
    <property type="match status" value="1"/>
</dbReference>
<evidence type="ECO:0000256" key="2">
    <source>
        <dbReference type="ARBA" id="ARBA00010817"/>
    </source>
</evidence>
<dbReference type="GO" id="GO:0032131">
    <property type="term" value="F:alkylated DNA binding"/>
    <property type="evidence" value="ECO:0007669"/>
    <property type="project" value="TreeGrafter"/>
</dbReference>